<dbReference type="GO" id="GO:0016787">
    <property type="term" value="F:hydrolase activity"/>
    <property type="evidence" value="ECO:0007669"/>
    <property type="project" value="InterPro"/>
</dbReference>
<dbReference type="Proteomes" id="UP000305709">
    <property type="component" value="Unassembled WGS sequence"/>
</dbReference>
<keyword evidence="3" id="KW-1185">Reference proteome</keyword>
<evidence type="ECO:0000313" key="2">
    <source>
        <dbReference type="EMBL" id="TNC61385.1"/>
    </source>
</evidence>
<evidence type="ECO:0000256" key="1">
    <source>
        <dbReference type="ARBA" id="ARBA00022801"/>
    </source>
</evidence>
<proteinExistence type="predicted"/>
<dbReference type="Pfam" id="PF01546">
    <property type="entry name" value="Peptidase_M20"/>
    <property type="match status" value="1"/>
</dbReference>
<dbReference type="AlphaFoldDB" id="A0A5C4N3W3"/>
<evidence type="ECO:0000313" key="3">
    <source>
        <dbReference type="Proteomes" id="UP000305709"/>
    </source>
</evidence>
<protein>
    <submittedName>
        <fullName evidence="2">M20 family dipeptidase</fullName>
    </submittedName>
</protein>
<organism evidence="2 3">
    <name type="scientific">Rubellimicrobium roseum</name>
    <dbReference type="NCBI Taxonomy" id="687525"/>
    <lineage>
        <taxon>Bacteria</taxon>
        <taxon>Pseudomonadati</taxon>
        <taxon>Pseudomonadota</taxon>
        <taxon>Alphaproteobacteria</taxon>
        <taxon>Rhodobacterales</taxon>
        <taxon>Roseobacteraceae</taxon>
        <taxon>Rubellimicrobium</taxon>
    </lineage>
</organism>
<gene>
    <name evidence="2" type="ORF">FHG71_21220</name>
</gene>
<keyword evidence="1" id="KW-0378">Hydrolase</keyword>
<dbReference type="InterPro" id="IPR002933">
    <property type="entry name" value="Peptidase_M20"/>
</dbReference>
<name>A0A5C4N3W3_9RHOB</name>
<dbReference type="EMBL" id="VDFV01000068">
    <property type="protein sequence ID" value="TNC61385.1"/>
    <property type="molecule type" value="Genomic_DNA"/>
</dbReference>
<reference evidence="2 3" key="1">
    <citation type="submission" date="2019-06" db="EMBL/GenBank/DDBJ databases">
        <authorList>
            <person name="Jiang L."/>
        </authorList>
    </citation>
    <scope>NUCLEOTIDE SEQUENCE [LARGE SCALE GENOMIC DNA]</scope>
    <source>
        <strain evidence="2 3">YIM 48858</strain>
    </source>
</reference>
<dbReference type="SUPFAM" id="SSF53187">
    <property type="entry name" value="Zn-dependent exopeptidases"/>
    <property type="match status" value="1"/>
</dbReference>
<dbReference type="Gene3D" id="3.40.630.10">
    <property type="entry name" value="Zn peptidases"/>
    <property type="match status" value="1"/>
</dbReference>
<dbReference type="Gene3D" id="3.30.70.360">
    <property type="match status" value="1"/>
</dbReference>
<accession>A0A5C4N3W3</accession>
<comment type="caution">
    <text evidence="2">The sequence shown here is derived from an EMBL/GenBank/DDBJ whole genome shotgun (WGS) entry which is preliminary data.</text>
</comment>
<sequence>MEAQLRRVLPQGYRLEVVRHGPGSAAFALDPDLPGLALAEDVLEELLGRRPLRVAMGATIPVGEVFARHLGAGTVFFSFSTADEDYHAPNEFFRLSSFRTGLKAWVRLLERLGRELR</sequence>